<sequence length="166" mass="17303">MNRRAILAGAASFCASLAGCAADDEGDDGQPTTETTTATPTPKPSKPVLVGQSIAPVSTDECPADGKANVPAIENGIISVEGCLWGASGCSVVRLAGVEYDAESNTAAVVVETVEETSPDEECTQALVPLGYRVELRFKFQLPGEVVVVHDDVNGRRTVARREVNT</sequence>
<dbReference type="AlphaFoldDB" id="A0A0W1SDX5"/>
<gene>
    <name evidence="2" type="ORF">AUR66_00100</name>
</gene>
<evidence type="ECO:0000256" key="1">
    <source>
        <dbReference type="SAM" id="MobiDB-lite"/>
    </source>
</evidence>
<organism evidence="2 3">
    <name type="scientific">Haloferax profundi</name>
    <dbReference type="NCBI Taxonomy" id="1544718"/>
    <lineage>
        <taxon>Archaea</taxon>
        <taxon>Methanobacteriati</taxon>
        <taxon>Methanobacteriota</taxon>
        <taxon>Stenosarchaea group</taxon>
        <taxon>Halobacteria</taxon>
        <taxon>Halobacteriales</taxon>
        <taxon>Haloferacaceae</taxon>
        <taxon>Haloferax</taxon>
    </lineage>
</organism>
<protein>
    <recommendedName>
        <fullName evidence="4">Lipoprotein</fullName>
    </recommendedName>
</protein>
<evidence type="ECO:0008006" key="4">
    <source>
        <dbReference type="Google" id="ProtNLM"/>
    </source>
</evidence>
<proteinExistence type="predicted"/>
<dbReference type="RefSeq" id="WP_058572725.1">
    <property type="nucleotide sequence ID" value="NZ_LOPV01000317.1"/>
</dbReference>
<dbReference type="OrthoDB" id="313543at2157"/>
<evidence type="ECO:0000313" key="2">
    <source>
        <dbReference type="EMBL" id="KTG24295.1"/>
    </source>
</evidence>
<dbReference type="Proteomes" id="UP000053157">
    <property type="component" value="Unassembled WGS sequence"/>
</dbReference>
<name>A0A0W1SDX5_9EURY</name>
<keyword evidence="3" id="KW-1185">Reference proteome</keyword>
<comment type="caution">
    <text evidence="2">The sequence shown here is derived from an EMBL/GenBank/DDBJ whole genome shotgun (WGS) entry which is preliminary data.</text>
</comment>
<feature type="region of interest" description="Disordered" evidence="1">
    <location>
        <begin position="23"/>
        <end position="46"/>
    </location>
</feature>
<reference evidence="2 3" key="1">
    <citation type="submission" date="2015-12" db="EMBL/GenBank/DDBJ databases">
        <title>Haloferax profundi sp. nov. isolated from the Discovery deep brine-seawater interface in the Red Sea.</title>
        <authorList>
            <person name="Zhang G."/>
            <person name="Stingl U."/>
            <person name="Rashid M."/>
        </authorList>
    </citation>
    <scope>NUCLEOTIDE SEQUENCE [LARGE SCALE GENOMIC DNA]</scope>
    <source>
        <strain evidence="2 3">SB29</strain>
    </source>
</reference>
<dbReference type="EMBL" id="LOPV01000317">
    <property type="protein sequence ID" value="KTG24295.1"/>
    <property type="molecule type" value="Genomic_DNA"/>
</dbReference>
<feature type="compositionally biased region" description="Low complexity" evidence="1">
    <location>
        <begin position="29"/>
        <end position="40"/>
    </location>
</feature>
<accession>A0A0W1SDX5</accession>
<dbReference type="PROSITE" id="PS51257">
    <property type="entry name" value="PROKAR_LIPOPROTEIN"/>
    <property type="match status" value="1"/>
</dbReference>
<evidence type="ECO:0000313" key="3">
    <source>
        <dbReference type="Proteomes" id="UP000053157"/>
    </source>
</evidence>